<evidence type="ECO:0000313" key="5">
    <source>
        <dbReference type="Proteomes" id="UP000471521"/>
    </source>
</evidence>
<keyword evidence="1" id="KW-0805">Transcription regulation</keyword>
<evidence type="ECO:0000313" key="4">
    <source>
        <dbReference type="EMBL" id="MXR20896.1"/>
    </source>
</evidence>
<dbReference type="Proteomes" id="UP000471521">
    <property type="component" value="Unassembled WGS sequence"/>
</dbReference>
<organism evidence="4 5">
    <name type="scientific">Halobacterium bonnevillei</name>
    <dbReference type="NCBI Taxonomy" id="2692200"/>
    <lineage>
        <taxon>Archaea</taxon>
        <taxon>Methanobacteriati</taxon>
        <taxon>Methanobacteriota</taxon>
        <taxon>Stenosarchaea group</taxon>
        <taxon>Halobacteria</taxon>
        <taxon>Halobacteriales</taxon>
        <taxon>Halobacteriaceae</taxon>
        <taxon>Halobacterium</taxon>
    </lineage>
</organism>
<gene>
    <name evidence="4" type="ORF">GRX66_09865</name>
</gene>
<dbReference type="Pfam" id="PF04967">
    <property type="entry name" value="HTH_10"/>
    <property type="match status" value="1"/>
</dbReference>
<protein>
    <submittedName>
        <fullName evidence="4">Bacterio-opsin activator</fullName>
    </submittedName>
</protein>
<dbReference type="RefSeq" id="WP_325064043.1">
    <property type="nucleotide sequence ID" value="NZ_WUUU01000069.1"/>
</dbReference>
<dbReference type="EMBL" id="WUUU01000069">
    <property type="protein sequence ID" value="MXR20896.1"/>
    <property type="molecule type" value="Genomic_DNA"/>
</dbReference>
<evidence type="ECO:0000256" key="1">
    <source>
        <dbReference type="ARBA" id="ARBA00023015"/>
    </source>
</evidence>
<evidence type="ECO:0000259" key="3">
    <source>
        <dbReference type="Pfam" id="PF04967"/>
    </source>
</evidence>
<sequence length="215" mass="24091">MIRAQLRVQLPPETWIAEVSREFPDATFRLLTGLRDEDGAVELGEARTADPDAVADAFDAHPQVVWHEPLDVTADRLLVRYRTTETALYEFVEQSDLAPEYPIVVEDGWFDFDITGTRAQLDRVRTGLEDSPLAFEAQFVVGHEDGGGLLTDRQRDVLETALRMGYFEVPRETSLADVAEELDVDKSTVSTVLRRGEASLLKWKLSGPEGASERE</sequence>
<dbReference type="PANTHER" id="PTHR34236:SF1">
    <property type="entry name" value="DIMETHYL SULFOXIDE REDUCTASE TRANSCRIPTIONAL ACTIVATOR"/>
    <property type="match status" value="1"/>
</dbReference>
<proteinExistence type="predicted"/>
<keyword evidence="5" id="KW-1185">Reference proteome</keyword>
<evidence type="ECO:0000256" key="2">
    <source>
        <dbReference type="ARBA" id="ARBA00023163"/>
    </source>
</evidence>
<reference evidence="4 5" key="1">
    <citation type="submission" date="2019-12" db="EMBL/GenBank/DDBJ databases">
        <title>Isolation and characterization of three novel carbon monoxide-oxidizing members of Halobacteria from salione crusts and soils.</title>
        <authorList>
            <person name="Myers M.R."/>
            <person name="King G.M."/>
        </authorList>
    </citation>
    <scope>NUCLEOTIDE SEQUENCE [LARGE SCALE GENOMIC DNA]</scope>
    <source>
        <strain evidence="4 5">PCN9</strain>
    </source>
</reference>
<feature type="domain" description="HTH bat-type" evidence="3">
    <location>
        <begin position="150"/>
        <end position="201"/>
    </location>
</feature>
<dbReference type="AlphaFoldDB" id="A0A6B0SK53"/>
<keyword evidence="2" id="KW-0804">Transcription</keyword>
<dbReference type="SUPFAM" id="SSF88659">
    <property type="entry name" value="Sigma3 and sigma4 domains of RNA polymerase sigma factors"/>
    <property type="match status" value="1"/>
</dbReference>
<dbReference type="PANTHER" id="PTHR34236">
    <property type="entry name" value="DIMETHYL SULFOXIDE REDUCTASE TRANSCRIPTIONAL ACTIVATOR"/>
    <property type="match status" value="1"/>
</dbReference>
<name>A0A6B0SK53_9EURY</name>
<accession>A0A6B0SK53</accession>
<dbReference type="InterPro" id="IPR007050">
    <property type="entry name" value="HTH_bacterioopsin"/>
</dbReference>
<comment type="caution">
    <text evidence="4">The sequence shown here is derived from an EMBL/GenBank/DDBJ whole genome shotgun (WGS) entry which is preliminary data.</text>
</comment>
<dbReference type="InterPro" id="IPR013324">
    <property type="entry name" value="RNA_pol_sigma_r3/r4-like"/>
</dbReference>